<dbReference type="PROSITE" id="PS50926">
    <property type="entry name" value="TRAM"/>
    <property type="match status" value="1"/>
</dbReference>
<dbReference type="FunFam" id="3.40.50.12160:FF:000003">
    <property type="entry name" value="CDK5 regulatory subunit-associated protein 1"/>
    <property type="match status" value="1"/>
</dbReference>
<feature type="domain" description="TRAM" evidence="13">
    <location>
        <begin position="377"/>
        <end position="437"/>
    </location>
</feature>
<dbReference type="CDD" id="cd01335">
    <property type="entry name" value="Radical_SAM"/>
    <property type="match status" value="1"/>
</dbReference>
<evidence type="ECO:0000256" key="6">
    <source>
        <dbReference type="ARBA" id="ARBA00022723"/>
    </source>
</evidence>
<dbReference type="InterPro" id="IPR023404">
    <property type="entry name" value="rSAM_horseshoe"/>
</dbReference>
<dbReference type="InterPro" id="IPR007197">
    <property type="entry name" value="rSAM"/>
</dbReference>
<evidence type="ECO:0000256" key="12">
    <source>
        <dbReference type="ARBA" id="ARBA00081141"/>
    </source>
</evidence>
<dbReference type="InterPro" id="IPR038135">
    <property type="entry name" value="Methylthiotransferase_N_sf"/>
</dbReference>
<dbReference type="SFLD" id="SFLDG01061">
    <property type="entry name" value="methylthiotransferase"/>
    <property type="match status" value="1"/>
</dbReference>
<evidence type="ECO:0000313" key="17">
    <source>
        <dbReference type="Proteomes" id="UP000034927"/>
    </source>
</evidence>
<dbReference type="PROSITE" id="PS51918">
    <property type="entry name" value="RADICAL_SAM"/>
    <property type="match status" value="1"/>
</dbReference>
<evidence type="ECO:0000256" key="10">
    <source>
        <dbReference type="ARBA" id="ARBA00068570"/>
    </source>
</evidence>
<dbReference type="InterPro" id="IPR058240">
    <property type="entry name" value="rSAM_sf"/>
</dbReference>
<keyword evidence="8" id="KW-0411">Iron-sulfur</keyword>
<dbReference type="SMART" id="SM00729">
    <property type="entry name" value="Elp3"/>
    <property type="match status" value="1"/>
</dbReference>
<sequence length="437" mass="49696">MISVVMEQKYFYILTFGCQMNSNDSERVASLLLSLGLQETKSSETADLLVVNTCSVRQSAEDRVWGFIRNWQEYRQNKPNLVIAVTGCMPGRDKNGKIQKRLPGVDLFFPIEELTLLPKRLAELNPEILPNSFTDLQDYLSINPSRGVPYRASIAIQTGCNNFCTYCVVPYARGRERNRPVVEIVNEIKKAAESGVKEVVLLGQVVNNYHASTGEDFADLLKIINSIDGLERVHWTAADPQYFDDNQIRALNFPKQLNYLHLPVQSGDNEVLKKMNRHYTSEYYIDLIKKIRNTNPEIAIGTDIIVGFCGETDKQFQNTVDLCKQCDFDIVYLARYSERSGTVAAQAFKDDVPKIVKKQRWEILQHLMEEIVLKKNQKYNGQVVSVLVEKCNEGICSGNSREMKVVQFLGAPNLVGQIVQVKINQAEMWRLKGVQIK</sequence>
<dbReference type="Pfam" id="PF00919">
    <property type="entry name" value="UPF0004"/>
    <property type="match status" value="1"/>
</dbReference>
<dbReference type="GO" id="GO:0005829">
    <property type="term" value="C:cytosol"/>
    <property type="evidence" value="ECO:0007669"/>
    <property type="project" value="TreeGrafter"/>
</dbReference>
<evidence type="ECO:0000256" key="9">
    <source>
        <dbReference type="ARBA" id="ARBA00033765"/>
    </source>
</evidence>
<dbReference type="PROSITE" id="PS51449">
    <property type="entry name" value="MTTASE_N"/>
    <property type="match status" value="1"/>
</dbReference>
<dbReference type="PROSITE" id="PS01278">
    <property type="entry name" value="MTTASE_RADICAL"/>
    <property type="match status" value="1"/>
</dbReference>
<keyword evidence="7" id="KW-0408">Iron</keyword>
<keyword evidence="4 16" id="KW-0808">Transferase</keyword>
<accession>A0A0G0AR06</accession>
<feature type="domain" description="MTTase N-terminal" evidence="14">
    <location>
        <begin position="9"/>
        <end position="126"/>
    </location>
</feature>
<evidence type="ECO:0000256" key="4">
    <source>
        <dbReference type="ARBA" id="ARBA00022679"/>
    </source>
</evidence>
<dbReference type="Gene3D" id="3.80.30.20">
    <property type="entry name" value="tm_1862 like domain"/>
    <property type="match status" value="1"/>
</dbReference>
<evidence type="ECO:0000313" key="16">
    <source>
        <dbReference type="EMBL" id="KKP59423.1"/>
    </source>
</evidence>
<comment type="caution">
    <text evidence="16">The sequence shown here is derived from an EMBL/GenBank/DDBJ whole genome shotgun (WGS) entry which is preliminary data.</text>
</comment>
<dbReference type="GO" id="GO:0035597">
    <property type="term" value="F:tRNA-2-methylthio-N(6)-dimethylallyladenosine(37) synthase activity"/>
    <property type="evidence" value="ECO:0007669"/>
    <property type="project" value="UniProtKB-EC"/>
</dbReference>
<dbReference type="PATRIC" id="fig|1619045.3.peg.201"/>
<protein>
    <recommendedName>
        <fullName evidence="10">tRNA-2-methylthio-N(6)-dimethylallyladenosine synthase</fullName>
        <ecNumber evidence="9">2.8.4.3</ecNumber>
    </recommendedName>
    <alternativeName>
        <fullName evidence="12">(Dimethylallyl)adenosine tRNA methylthiotransferase MiaB</fullName>
    </alternativeName>
    <alternativeName>
        <fullName evidence="11">tRNA-i(6)A37 methylthiotransferase</fullName>
    </alternativeName>
</protein>
<name>A0A0G0AR06_9BACT</name>
<dbReference type="NCBIfam" id="TIGR00089">
    <property type="entry name" value="MiaB/RimO family radical SAM methylthiotransferase"/>
    <property type="match status" value="1"/>
</dbReference>
<dbReference type="Proteomes" id="UP000034927">
    <property type="component" value="Unassembled WGS sequence"/>
</dbReference>
<dbReference type="NCBIfam" id="TIGR01574">
    <property type="entry name" value="miaB-methiolase"/>
    <property type="match status" value="1"/>
</dbReference>
<organism evidence="16 17">
    <name type="scientific">Candidatus Magasanikbacteria bacterium GW2011_GWC2_34_16</name>
    <dbReference type="NCBI Taxonomy" id="1619045"/>
    <lineage>
        <taxon>Bacteria</taxon>
        <taxon>Candidatus Magasanikiibacteriota</taxon>
    </lineage>
</organism>
<dbReference type="InterPro" id="IPR006638">
    <property type="entry name" value="Elp3/MiaA/NifB-like_rSAM"/>
</dbReference>
<dbReference type="GO" id="GO:0051539">
    <property type="term" value="F:4 iron, 4 sulfur cluster binding"/>
    <property type="evidence" value="ECO:0007669"/>
    <property type="project" value="UniProtKB-KW"/>
</dbReference>
<dbReference type="InterPro" id="IPR013848">
    <property type="entry name" value="Methylthiotransferase_N"/>
</dbReference>
<dbReference type="GO" id="GO:0046872">
    <property type="term" value="F:metal ion binding"/>
    <property type="evidence" value="ECO:0007669"/>
    <property type="project" value="UniProtKB-KW"/>
</dbReference>
<gene>
    <name evidence="16" type="ORF">UR53_C0002G0037</name>
</gene>
<dbReference type="AlphaFoldDB" id="A0A0G0AR06"/>
<dbReference type="PANTHER" id="PTHR43020:SF2">
    <property type="entry name" value="MITOCHONDRIAL TRNA METHYLTHIOTRANSFERASE CDK5RAP1"/>
    <property type="match status" value="1"/>
</dbReference>
<comment type="function">
    <text evidence="2">Catalyzes the methylthiolation of N6-(dimethylallyl)adenosine (i(6)A), leading to the formation of 2-methylthio-N6-(dimethylallyl)adenosine (ms(2)i(6)A) at position 37 in tRNAs that read codons beginning with uridine.</text>
</comment>
<dbReference type="EC" id="2.8.4.3" evidence="9"/>
<evidence type="ECO:0000256" key="5">
    <source>
        <dbReference type="ARBA" id="ARBA00022691"/>
    </source>
</evidence>
<comment type="cofactor">
    <cofactor evidence="1">
        <name>[4Fe-4S] cluster</name>
        <dbReference type="ChEBI" id="CHEBI:49883"/>
    </cofactor>
</comment>
<dbReference type="SFLD" id="SFLDS00029">
    <property type="entry name" value="Radical_SAM"/>
    <property type="match status" value="1"/>
</dbReference>
<dbReference type="InterPro" id="IPR005839">
    <property type="entry name" value="Methylthiotransferase"/>
</dbReference>
<evidence type="ECO:0000256" key="7">
    <source>
        <dbReference type="ARBA" id="ARBA00023004"/>
    </source>
</evidence>
<keyword evidence="6" id="KW-0479">Metal-binding</keyword>
<keyword evidence="3" id="KW-0004">4Fe-4S</keyword>
<proteinExistence type="predicted"/>
<dbReference type="SFLD" id="SFLDG01082">
    <property type="entry name" value="B12-binding_domain_containing"/>
    <property type="match status" value="1"/>
</dbReference>
<evidence type="ECO:0000256" key="2">
    <source>
        <dbReference type="ARBA" id="ARBA00003234"/>
    </source>
</evidence>
<evidence type="ECO:0000259" key="13">
    <source>
        <dbReference type="PROSITE" id="PS50926"/>
    </source>
</evidence>
<dbReference type="FunFam" id="3.80.30.20:FF:000001">
    <property type="entry name" value="tRNA-2-methylthio-N(6)-dimethylallyladenosine synthase 2"/>
    <property type="match status" value="1"/>
</dbReference>
<evidence type="ECO:0000256" key="1">
    <source>
        <dbReference type="ARBA" id="ARBA00001966"/>
    </source>
</evidence>
<dbReference type="PANTHER" id="PTHR43020">
    <property type="entry name" value="CDK5 REGULATORY SUBUNIT-ASSOCIATED PROTEIN 1"/>
    <property type="match status" value="1"/>
</dbReference>
<dbReference type="Pfam" id="PF04055">
    <property type="entry name" value="Radical_SAM"/>
    <property type="match status" value="1"/>
</dbReference>
<evidence type="ECO:0000256" key="11">
    <source>
        <dbReference type="ARBA" id="ARBA00080698"/>
    </source>
</evidence>
<dbReference type="SUPFAM" id="SSF102114">
    <property type="entry name" value="Radical SAM enzymes"/>
    <property type="match status" value="1"/>
</dbReference>
<keyword evidence="5" id="KW-0949">S-adenosyl-L-methionine</keyword>
<reference evidence="16 17" key="1">
    <citation type="journal article" date="2015" name="Nature">
        <title>rRNA introns, odd ribosomes, and small enigmatic genomes across a large radiation of phyla.</title>
        <authorList>
            <person name="Brown C.T."/>
            <person name="Hug L.A."/>
            <person name="Thomas B.C."/>
            <person name="Sharon I."/>
            <person name="Castelle C.J."/>
            <person name="Singh A."/>
            <person name="Wilkins M.J."/>
            <person name="Williams K.H."/>
            <person name="Banfield J.F."/>
        </authorList>
    </citation>
    <scope>NUCLEOTIDE SEQUENCE [LARGE SCALE GENOMIC DNA]</scope>
</reference>
<evidence type="ECO:0000256" key="8">
    <source>
        <dbReference type="ARBA" id="ARBA00023014"/>
    </source>
</evidence>
<dbReference type="InterPro" id="IPR020612">
    <property type="entry name" value="Methylthiotransferase_CS"/>
</dbReference>
<evidence type="ECO:0000256" key="3">
    <source>
        <dbReference type="ARBA" id="ARBA00022485"/>
    </source>
</evidence>
<evidence type="ECO:0000259" key="15">
    <source>
        <dbReference type="PROSITE" id="PS51918"/>
    </source>
</evidence>
<dbReference type="EMBL" id="LBPO01000002">
    <property type="protein sequence ID" value="KKP59423.1"/>
    <property type="molecule type" value="Genomic_DNA"/>
</dbReference>
<feature type="domain" description="Radical SAM core" evidence="15">
    <location>
        <begin position="146"/>
        <end position="374"/>
    </location>
</feature>
<dbReference type="Gene3D" id="3.40.50.12160">
    <property type="entry name" value="Methylthiotransferase, N-terminal domain"/>
    <property type="match status" value="1"/>
</dbReference>
<evidence type="ECO:0000259" key="14">
    <source>
        <dbReference type="PROSITE" id="PS51449"/>
    </source>
</evidence>
<dbReference type="InterPro" id="IPR002792">
    <property type="entry name" value="TRAM_dom"/>
</dbReference>
<dbReference type="Pfam" id="PF01938">
    <property type="entry name" value="TRAM"/>
    <property type="match status" value="1"/>
</dbReference>